<comment type="caution">
    <text evidence="2">The sequence shown here is derived from an EMBL/GenBank/DDBJ whole genome shotgun (WGS) entry which is preliminary data.</text>
</comment>
<dbReference type="Pfam" id="PF13456">
    <property type="entry name" value="RVT_3"/>
    <property type="match status" value="1"/>
</dbReference>
<gene>
    <name evidence="2" type="ORF">V5N11_004947</name>
</gene>
<dbReference type="Pfam" id="PF00078">
    <property type="entry name" value="RVT_1"/>
    <property type="match status" value="1"/>
</dbReference>
<dbReference type="InterPro" id="IPR043502">
    <property type="entry name" value="DNA/RNA_pol_sf"/>
</dbReference>
<keyword evidence="3" id="KW-1185">Reference proteome</keyword>
<dbReference type="Pfam" id="PF13966">
    <property type="entry name" value="zf-RVT"/>
    <property type="match status" value="1"/>
</dbReference>
<evidence type="ECO:0000313" key="2">
    <source>
        <dbReference type="EMBL" id="KAL1198979.1"/>
    </source>
</evidence>
<dbReference type="CDD" id="cd01650">
    <property type="entry name" value="RT_nLTR_like"/>
    <property type="match status" value="1"/>
</dbReference>
<dbReference type="PANTHER" id="PTHR33116">
    <property type="entry name" value="REVERSE TRANSCRIPTASE ZINC-BINDING DOMAIN-CONTAINING PROTEIN-RELATED-RELATED"/>
    <property type="match status" value="1"/>
</dbReference>
<dbReference type="Proteomes" id="UP001558713">
    <property type="component" value="Unassembled WGS sequence"/>
</dbReference>
<sequence length="1355" mass="155332">MRKKYFPELLFLMETKNCRNVVVDLQEWLGYEKVFSVEPIGLSGGLAVFIKSGVIVNILLADKNVMDFHVQFGSFAFYVTCVYGSPNPRERAKVWERLSRIGVNRKEVWCMLGDFNDIFHNGEKKGGPRRGDASFQPFKDMINCCQVEELPYKGNRFTWGGMRYDKWIQCRLDRCFGNKEWHKLFPASNQIFLEKRGSDHRPVLLSLTTSRDSYRGCFRFDKRFFNKPRVKETIESAWKNAEHRRGFSVSERLRRCRQALSRWKRETDTNSSTRINHLEVALEQEQSSNRPSSASVFHIKKDLARAYREEEIFWRQKSQQKWLKSGDKNTNFFHASVKAARGKKRIEKLKDVNGNFQRAEASKAAVAEAYFNDLFTSTNPDDFRGIFYDFSPRVTQEVSEGLVKEITKEEIKNAVFGIRASSAPGADGFTGFFFQKYWHIIEDQVVKEVRDFFNSGVFPPEWNYTHLCLIPKISNPSLMSDLRPISLCSVMYKTISKVLVRRLQPLLAQVVSYNQSAFVAERLISDNILIAHELVHSLHTIPSIAKEFMVVKSDMSKAYDRVEWNYLRTLLGALGFHHRWITWIMWCVSSVTYSVLINDKPYGLISPGRGLRQGDPLSPFLFVLCTEGLTHLMNRAERLSLLVGMRFNQNGPMVHHLLFADDSLFICKAERDQSQTLKGILKVYGEATGQTINLSKSSITFGEGIGIQRREEVQTVLGIFSEGGAGSYLGLPECFSGSKVQLLAYIKDRLKARLSGWFARSLSLGGKETLIKAVALAMPVYAMSCFKLTKTTLSNLTSAICDFWWNATEDKKKIHWVSWDRMCLSKENGGLGFRDLECFNQALLAKQAWRLIQNPNCLFAQVMKSKYFPECDFIEAGIGPRPSYGWKSIQFGKELLIQGLSKQIGNGESFLVWSDPWLYDNGWRAPFRRQPSFNMNLRVCDLLDFNNRGWDLDVLQELFVPDDIIRIKAIKPVVSKDDFWSCDHTKSGDYTVKSGNWLANQVGRRDFIQNAEFLPSLNGVKSKVWSLATVPKIKAFIWRALSEALPVVDLLRIRGLVGDTSCQICGLEGESVNHVLFTCSVARQTWALSRFPMPIEGFNQCSLLSNFFYLLQVSKNSRVPIEIRRLFPWILWRIWKNRNSFLFEGRLYHPLETAQKIEQDSEEWAMAQIVNQGLEEEVEKNETSNSIWNPPPQHWLKCNVGCAWSKHIGIAGASWILRDEKGHVILHSRRTFSRIGSKRDANVKSVIWAIEAMSSHHFDKVVFALEAVEIFGAVNRPKAWPSFAFQSAELLLRLQGFLEWKVVLESHIANRGASLIAQSASSYNFVHSYVESGPPSWLIHFFENERSLASIYGVC</sequence>
<name>A0ABD0ZWQ4_CARAN</name>
<accession>A0ABD0ZWQ4</accession>
<dbReference type="InterPro" id="IPR000477">
    <property type="entry name" value="RT_dom"/>
</dbReference>
<proteinExistence type="predicted"/>
<reference evidence="2 3" key="1">
    <citation type="submission" date="2024-04" db="EMBL/GenBank/DDBJ databases">
        <title>Genome assembly C_amara_ONT_v2.</title>
        <authorList>
            <person name="Yant L."/>
            <person name="Moore C."/>
            <person name="Slenker M."/>
        </authorList>
    </citation>
    <scope>NUCLEOTIDE SEQUENCE [LARGE SCALE GENOMIC DNA]</scope>
    <source>
        <tissue evidence="2">Leaf</tissue>
    </source>
</reference>
<protein>
    <submittedName>
        <fullName evidence="2">Mitochondrial protein</fullName>
    </submittedName>
</protein>
<dbReference type="Gene3D" id="3.60.10.10">
    <property type="entry name" value="Endonuclease/exonuclease/phosphatase"/>
    <property type="match status" value="1"/>
</dbReference>
<dbReference type="EMBL" id="JBANAX010000656">
    <property type="protein sequence ID" value="KAL1198979.1"/>
    <property type="molecule type" value="Genomic_DNA"/>
</dbReference>
<dbReference type="InterPro" id="IPR036691">
    <property type="entry name" value="Endo/exonu/phosph_ase_sf"/>
</dbReference>
<organism evidence="2 3">
    <name type="scientific">Cardamine amara subsp. amara</name>
    <dbReference type="NCBI Taxonomy" id="228776"/>
    <lineage>
        <taxon>Eukaryota</taxon>
        <taxon>Viridiplantae</taxon>
        <taxon>Streptophyta</taxon>
        <taxon>Embryophyta</taxon>
        <taxon>Tracheophyta</taxon>
        <taxon>Spermatophyta</taxon>
        <taxon>Magnoliopsida</taxon>
        <taxon>eudicotyledons</taxon>
        <taxon>Gunneridae</taxon>
        <taxon>Pentapetalae</taxon>
        <taxon>rosids</taxon>
        <taxon>malvids</taxon>
        <taxon>Brassicales</taxon>
        <taxon>Brassicaceae</taxon>
        <taxon>Cardamineae</taxon>
        <taxon>Cardamine</taxon>
    </lineage>
</organism>
<dbReference type="PANTHER" id="PTHR33116:SF86">
    <property type="entry name" value="REVERSE TRANSCRIPTASE DOMAIN-CONTAINING PROTEIN"/>
    <property type="match status" value="1"/>
</dbReference>
<dbReference type="SUPFAM" id="SSF56219">
    <property type="entry name" value="DNase I-like"/>
    <property type="match status" value="1"/>
</dbReference>
<dbReference type="InterPro" id="IPR005135">
    <property type="entry name" value="Endo/exonuclease/phosphatase"/>
</dbReference>
<evidence type="ECO:0000259" key="1">
    <source>
        <dbReference type="PROSITE" id="PS50878"/>
    </source>
</evidence>
<dbReference type="Pfam" id="PF03372">
    <property type="entry name" value="Exo_endo_phos"/>
    <property type="match status" value="1"/>
</dbReference>
<evidence type="ECO:0000313" key="3">
    <source>
        <dbReference type="Proteomes" id="UP001558713"/>
    </source>
</evidence>
<dbReference type="SUPFAM" id="SSF56672">
    <property type="entry name" value="DNA/RNA polymerases"/>
    <property type="match status" value="1"/>
</dbReference>
<feature type="domain" description="Reverse transcriptase" evidence="1">
    <location>
        <begin position="451"/>
        <end position="721"/>
    </location>
</feature>
<dbReference type="InterPro" id="IPR002156">
    <property type="entry name" value="RNaseH_domain"/>
</dbReference>
<dbReference type="PROSITE" id="PS50878">
    <property type="entry name" value="RT_POL"/>
    <property type="match status" value="1"/>
</dbReference>
<dbReference type="InterPro" id="IPR026960">
    <property type="entry name" value="RVT-Znf"/>
</dbReference>